<dbReference type="EMBL" id="LBUZ01000004">
    <property type="protein sequence ID" value="KKQ75808.1"/>
    <property type="molecule type" value="Genomic_DNA"/>
</dbReference>
<gene>
    <name evidence="6" type="primary">pyrE</name>
    <name evidence="8" type="ORF">US96_C0004G0031</name>
</gene>
<dbReference type="PATRIC" id="fig|1618569.3.peg.138"/>
<comment type="similarity">
    <text evidence="6">Belongs to the purine/pyrimidine phosphoribosyltransferase family. PyrE subfamily.</text>
</comment>
<evidence type="ECO:0000259" key="7">
    <source>
        <dbReference type="Pfam" id="PF00156"/>
    </source>
</evidence>
<dbReference type="NCBIfam" id="TIGR00336">
    <property type="entry name" value="pyrE"/>
    <property type="match status" value="1"/>
</dbReference>
<organism evidence="8 9">
    <name type="scientific">Candidatus Woesebacteria bacterium GW2011_GWB1_38_5b</name>
    <dbReference type="NCBI Taxonomy" id="1618569"/>
    <lineage>
        <taxon>Bacteria</taxon>
        <taxon>Candidatus Woeseibacteriota</taxon>
    </lineage>
</organism>
<dbReference type="InterPro" id="IPR000836">
    <property type="entry name" value="PRTase_dom"/>
</dbReference>
<keyword evidence="5 6" id="KW-0665">Pyrimidine biosynthesis</keyword>
<sequence length="214" mass="23622">MTNSSETVAKILLKIKAISLNPKEPFRYDSGILSPVYIDNRLLISYPEERKIIRDLYIESMNSTGQQFDLIAATATAGIPHAAWVADKLNLPMVFVRGKAKDHGKKNRVEGVVKKRAKTAVIEDLISTGESSIETAKAVIGTGGEVSYIFAIITYGMKKADENFKANNLKLITLTTFADVLEIAEKSGQISGKEKEIILDWTKDPESWGKKNGF</sequence>
<keyword evidence="6" id="KW-0460">Magnesium</keyword>
<keyword evidence="3 6" id="KW-0328">Glycosyltransferase</keyword>
<dbReference type="GO" id="GO:0000287">
    <property type="term" value="F:magnesium ion binding"/>
    <property type="evidence" value="ECO:0007669"/>
    <property type="project" value="UniProtKB-UniRule"/>
</dbReference>
<dbReference type="PANTHER" id="PTHR19278:SF9">
    <property type="entry name" value="URIDINE 5'-MONOPHOSPHATE SYNTHASE"/>
    <property type="match status" value="1"/>
</dbReference>
<feature type="binding site" evidence="6">
    <location>
        <position position="103"/>
    </location>
    <ligand>
        <name>5-phospho-alpha-D-ribose 1-diphosphate</name>
        <dbReference type="ChEBI" id="CHEBI:58017"/>
        <note>ligand shared between dimeric partners</note>
    </ligand>
</feature>
<dbReference type="GO" id="GO:0044205">
    <property type="term" value="P:'de novo' UMP biosynthetic process"/>
    <property type="evidence" value="ECO:0007669"/>
    <property type="project" value="UniProtKB-UniRule"/>
</dbReference>
<feature type="binding site" description="in other chain" evidence="6">
    <location>
        <begin position="123"/>
        <end position="131"/>
    </location>
    <ligand>
        <name>5-phospho-alpha-D-ribose 1-diphosphate</name>
        <dbReference type="ChEBI" id="CHEBI:58017"/>
        <note>ligand shared between dimeric partners</note>
    </ligand>
</feature>
<comment type="caution">
    <text evidence="8">The sequence shown here is derived from an EMBL/GenBank/DDBJ whole genome shotgun (WGS) entry which is preliminary data.</text>
</comment>
<feature type="binding site" evidence="6">
    <location>
        <position position="97"/>
    </location>
    <ligand>
        <name>5-phospho-alpha-D-ribose 1-diphosphate</name>
        <dbReference type="ChEBI" id="CHEBI:58017"/>
        <note>ligand shared between dimeric partners</note>
    </ligand>
</feature>
<evidence type="ECO:0000256" key="4">
    <source>
        <dbReference type="ARBA" id="ARBA00022679"/>
    </source>
</evidence>
<accession>A0A0G0K815</accession>
<evidence type="ECO:0000256" key="1">
    <source>
        <dbReference type="ARBA" id="ARBA00004889"/>
    </source>
</evidence>
<reference evidence="8 9" key="1">
    <citation type="journal article" date="2015" name="Nature">
        <title>rRNA introns, odd ribosomes, and small enigmatic genomes across a large radiation of phyla.</title>
        <authorList>
            <person name="Brown C.T."/>
            <person name="Hug L.A."/>
            <person name="Thomas B.C."/>
            <person name="Sharon I."/>
            <person name="Castelle C.J."/>
            <person name="Singh A."/>
            <person name="Wilkins M.J."/>
            <person name="Williams K.H."/>
            <person name="Banfield J.F."/>
        </authorList>
    </citation>
    <scope>NUCLEOTIDE SEQUENCE [LARGE SCALE GENOMIC DNA]</scope>
</reference>
<protein>
    <recommendedName>
        <fullName evidence="2 6">Orotate phosphoribosyltransferase</fullName>
        <shortName evidence="6">OPRT</shortName>
        <shortName evidence="6">OPRTase</shortName>
        <ecNumber evidence="2 6">2.4.2.10</ecNumber>
    </recommendedName>
</protein>
<name>A0A0G0K815_9BACT</name>
<comment type="caution">
    <text evidence="6">Lacks conserved residue(s) required for the propagation of feature annotation.</text>
</comment>
<comment type="pathway">
    <text evidence="1 6">Pyrimidine metabolism; UMP biosynthesis via de novo pathway; UMP from orotate: step 1/2.</text>
</comment>
<feature type="binding site" evidence="6">
    <location>
        <position position="101"/>
    </location>
    <ligand>
        <name>5-phospho-alpha-D-ribose 1-diphosphate</name>
        <dbReference type="ChEBI" id="CHEBI:58017"/>
        <note>ligand shared between dimeric partners</note>
    </ligand>
</feature>
<dbReference type="AlphaFoldDB" id="A0A0G0K815"/>
<dbReference type="PANTHER" id="PTHR19278">
    <property type="entry name" value="OROTATE PHOSPHORIBOSYLTRANSFERASE"/>
    <property type="match status" value="1"/>
</dbReference>
<dbReference type="InterPro" id="IPR023031">
    <property type="entry name" value="OPRT"/>
</dbReference>
<dbReference type="InterPro" id="IPR029057">
    <property type="entry name" value="PRTase-like"/>
</dbReference>
<dbReference type="Pfam" id="PF00156">
    <property type="entry name" value="Pribosyltran"/>
    <property type="match status" value="1"/>
</dbReference>
<dbReference type="EC" id="2.4.2.10" evidence="2 6"/>
<dbReference type="InterPro" id="IPR004467">
    <property type="entry name" value="Or_phspho_trans_dom"/>
</dbReference>
<evidence type="ECO:0000313" key="9">
    <source>
        <dbReference type="Proteomes" id="UP000034181"/>
    </source>
</evidence>
<dbReference type="CDD" id="cd06223">
    <property type="entry name" value="PRTases_typeI"/>
    <property type="match status" value="1"/>
</dbReference>
<dbReference type="Proteomes" id="UP000034181">
    <property type="component" value="Unassembled WGS sequence"/>
</dbReference>
<comment type="catalytic activity">
    <reaction evidence="6">
        <text>orotidine 5'-phosphate + diphosphate = orotate + 5-phospho-alpha-D-ribose 1-diphosphate</text>
        <dbReference type="Rhea" id="RHEA:10380"/>
        <dbReference type="ChEBI" id="CHEBI:30839"/>
        <dbReference type="ChEBI" id="CHEBI:33019"/>
        <dbReference type="ChEBI" id="CHEBI:57538"/>
        <dbReference type="ChEBI" id="CHEBI:58017"/>
        <dbReference type="EC" id="2.4.2.10"/>
    </reaction>
</comment>
<feature type="binding site" evidence="6">
    <location>
        <position position="127"/>
    </location>
    <ligand>
        <name>orotate</name>
        <dbReference type="ChEBI" id="CHEBI:30839"/>
    </ligand>
</feature>
<keyword evidence="4 6" id="KW-0808">Transferase</keyword>
<dbReference type="GO" id="GO:0004588">
    <property type="term" value="F:orotate phosphoribosyltransferase activity"/>
    <property type="evidence" value="ECO:0007669"/>
    <property type="project" value="UniProtKB-UniRule"/>
</dbReference>
<dbReference type="UniPathway" id="UPA00070">
    <property type="reaction ID" value="UER00119"/>
</dbReference>
<comment type="function">
    <text evidence="6">Catalyzes the transfer of a ribosyl phosphate group from 5-phosphoribose 1-diphosphate to orotate, leading to the formation of orotidine monophosphate (OMP).</text>
</comment>
<evidence type="ECO:0000256" key="2">
    <source>
        <dbReference type="ARBA" id="ARBA00011971"/>
    </source>
</evidence>
<dbReference type="HAMAP" id="MF_01208">
    <property type="entry name" value="PyrE"/>
    <property type="match status" value="1"/>
</dbReference>
<evidence type="ECO:0000313" key="8">
    <source>
        <dbReference type="EMBL" id="KKQ75808.1"/>
    </source>
</evidence>
<comment type="cofactor">
    <cofactor evidence="6">
        <name>Mg(2+)</name>
        <dbReference type="ChEBI" id="CHEBI:18420"/>
    </cofactor>
</comment>
<evidence type="ECO:0000256" key="3">
    <source>
        <dbReference type="ARBA" id="ARBA00022676"/>
    </source>
</evidence>
<dbReference type="GO" id="GO:0019856">
    <property type="term" value="P:pyrimidine nucleobase biosynthetic process"/>
    <property type="evidence" value="ECO:0007669"/>
    <property type="project" value="TreeGrafter"/>
</dbReference>
<proteinExistence type="inferred from homology"/>
<evidence type="ECO:0000256" key="5">
    <source>
        <dbReference type="ARBA" id="ARBA00022975"/>
    </source>
</evidence>
<dbReference type="Gene3D" id="3.40.50.2020">
    <property type="match status" value="1"/>
</dbReference>
<dbReference type="SUPFAM" id="SSF53271">
    <property type="entry name" value="PRTase-like"/>
    <property type="match status" value="1"/>
</dbReference>
<feature type="domain" description="Phosphoribosyltransferase" evidence="7">
    <location>
        <begin position="49"/>
        <end position="160"/>
    </location>
</feature>
<evidence type="ECO:0000256" key="6">
    <source>
        <dbReference type="HAMAP-Rule" id="MF_01208"/>
    </source>
</evidence>
<comment type="subunit">
    <text evidence="6">Homodimer.</text>
</comment>